<dbReference type="InterPro" id="IPR001005">
    <property type="entry name" value="SANT/Myb"/>
</dbReference>
<reference evidence="3 4" key="1">
    <citation type="submission" date="2018-06" db="EMBL/GenBank/DDBJ databases">
        <title>Comparative genomics reveals the genomic features of Rhizophagus irregularis, R. cerebriforme, R. diaphanum and Gigaspora rosea, and their symbiotic lifestyle signature.</title>
        <authorList>
            <person name="Morin E."/>
            <person name="San Clemente H."/>
            <person name="Chen E.C.H."/>
            <person name="De La Providencia I."/>
            <person name="Hainaut M."/>
            <person name="Kuo A."/>
            <person name="Kohler A."/>
            <person name="Murat C."/>
            <person name="Tang N."/>
            <person name="Roy S."/>
            <person name="Loubradou J."/>
            <person name="Henrissat B."/>
            <person name="Grigoriev I.V."/>
            <person name="Corradi N."/>
            <person name="Roux C."/>
            <person name="Martin F.M."/>
        </authorList>
    </citation>
    <scope>NUCLEOTIDE SEQUENCE [LARGE SCALE GENOMIC DNA]</scope>
    <source>
        <strain evidence="3 4">DAOM 227022</strain>
    </source>
</reference>
<dbReference type="OrthoDB" id="2143914at2759"/>
<evidence type="ECO:0000313" key="4">
    <source>
        <dbReference type="Proteomes" id="UP000265703"/>
    </source>
</evidence>
<accession>A0A397TE19</accession>
<dbReference type="CDD" id="cd00167">
    <property type="entry name" value="SANT"/>
    <property type="match status" value="1"/>
</dbReference>
<dbReference type="Gene3D" id="1.10.10.60">
    <property type="entry name" value="Homeodomain-like"/>
    <property type="match status" value="1"/>
</dbReference>
<name>A0A397TE19_9GLOM</name>
<keyword evidence="4" id="KW-1185">Reference proteome</keyword>
<organism evidence="3 4">
    <name type="scientific">Glomus cerebriforme</name>
    <dbReference type="NCBI Taxonomy" id="658196"/>
    <lineage>
        <taxon>Eukaryota</taxon>
        <taxon>Fungi</taxon>
        <taxon>Fungi incertae sedis</taxon>
        <taxon>Mucoromycota</taxon>
        <taxon>Glomeromycotina</taxon>
        <taxon>Glomeromycetes</taxon>
        <taxon>Glomerales</taxon>
        <taxon>Glomeraceae</taxon>
        <taxon>Glomus</taxon>
    </lineage>
</organism>
<feature type="domain" description="HTH myb-type" evidence="2">
    <location>
        <begin position="14"/>
        <end position="50"/>
    </location>
</feature>
<feature type="domain" description="Myb-like" evidence="1">
    <location>
        <begin position="14"/>
        <end position="53"/>
    </location>
</feature>
<dbReference type="InterPro" id="IPR017930">
    <property type="entry name" value="Myb_dom"/>
</dbReference>
<dbReference type="SUPFAM" id="SSF46689">
    <property type="entry name" value="Homeodomain-like"/>
    <property type="match status" value="1"/>
</dbReference>
<sequence>MIICCELIETAKMEESRLIVAVNRFGIRSWSRISREVRTRSSIECRNRWRWIIYIACMLLQINRNISSNAIPRRTRRLRAINNRQLTRFRNNIQNPASNSVPSRRDIRMTLDYILN</sequence>
<dbReference type="PROSITE" id="PS50090">
    <property type="entry name" value="MYB_LIKE"/>
    <property type="match status" value="1"/>
</dbReference>
<proteinExistence type="predicted"/>
<dbReference type="AlphaFoldDB" id="A0A397TE19"/>
<protein>
    <submittedName>
        <fullName evidence="3">Uncharacterized protein</fullName>
    </submittedName>
</protein>
<evidence type="ECO:0000313" key="3">
    <source>
        <dbReference type="EMBL" id="RIA94725.1"/>
    </source>
</evidence>
<dbReference type="PROSITE" id="PS51294">
    <property type="entry name" value="HTH_MYB"/>
    <property type="match status" value="1"/>
</dbReference>
<evidence type="ECO:0000259" key="2">
    <source>
        <dbReference type="PROSITE" id="PS51294"/>
    </source>
</evidence>
<dbReference type="InterPro" id="IPR009057">
    <property type="entry name" value="Homeodomain-like_sf"/>
</dbReference>
<evidence type="ECO:0000259" key="1">
    <source>
        <dbReference type="PROSITE" id="PS50090"/>
    </source>
</evidence>
<dbReference type="EMBL" id="QKYT01000075">
    <property type="protein sequence ID" value="RIA94725.1"/>
    <property type="molecule type" value="Genomic_DNA"/>
</dbReference>
<dbReference type="Proteomes" id="UP000265703">
    <property type="component" value="Unassembled WGS sequence"/>
</dbReference>
<gene>
    <name evidence="3" type="ORF">C1645_803415</name>
</gene>
<dbReference type="Pfam" id="PF00249">
    <property type="entry name" value="Myb_DNA-binding"/>
    <property type="match status" value="1"/>
</dbReference>
<comment type="caution">
    <text evidence="3">The sequence shown here is derived from an EMBL/GenBank/DDBJ whole genome shotgun (WGS) entry which is preliminary data.</text>
</comment>